<dbReference type="Gene3D" id="1.25.10.10">
    <property type="entry name" value="Leucine-rich Repeat Variant"/>
    <property type="match status" value="1"/>
</dbReference>
<evidence type="ECO:0000313" key="3">
    <source>
        <dbReference type="EMBL" id="GFN84974.1"/>
    </source>
</evidence>
<dbReference type="PANTHER" id="PTHR46345">
    <property type="entry name" value="INVERTED FORMIN-2"/>
    <property type="match status" value="1"/>
</dbReference>
<dbReference type="Proteomes" id="UP000735302">
    <property type="component" value="Unassembled WGS sequence"/>
</dbReference>
<feature type="compositionally biased region" description="Basic and acidic residues" evidence="1">
    <location>
        <begin position="1207"/>
        <end position="1225"/>
    </location>
</feature>
<feature type="region of interest" description="Disordered" evidence="1">
    <location>
        <begin position="912"/>
        <end position="946"/>
    </location>
</feature>
<gene>
    <name evidence="3" type="ORF">PoB_001148000</name>
</gene>
<dbReference type="Gene3D" id="1.20.58.2220">
    <property type="entry name" value="Formin, FH2 domain"/>
    <property type="match status" value="1"/>
</dbReference>
<dbReference type="InterPro" id="IPR010473">
    <property type="entry name" value="GTPase-bd"/>
</dbReference>
<dbReference type="Pfam" id="PF06371">
    <property type="entry name" value="Drf_GBD"/>
    <property type="match status" value="1"/>
</dbReference>
<keyword evidence="4" id="KW-1185">Reference proteome</keyword>
<dbReference type="AlphaFoldDB" id="A0AAV3YQG3"/>
<dbReference type="GO" id="GO:0031267">
    <property type="term" value="F:small GTPase binding"/>
    <property type="evidence" value="ECO:0007669"/>
    <property type="project" value="InterPro"/>
</dbReference>
<dbReference type="Pfam" id="PF02181">
    <property type="entry name" value="FH2"/>
    <property type="match status" value="1"/>
</dbReference>
<feature type="domain" description="FH2" evidence="2">
    <location>
        <begin position="460"/>
        <end position="837"/>
    </location>
</feature>
<feature type="compositionally biased region" description="Basic and acidic residues" evidence="1">
    <location>
        <begin position="927"/>
        <end position="945"/>
    </location>
</feature>
<feature type="region of interest" description="Disordered" evidence="1">
    <location>
        <begin position="296"/>
        <end position="332"/>
    </location>
</feature>
<feature type="compositionally biased region" description="Basic and acidic residues" evidence="1">
    <location>
        <begin position="1163"/>
        <end position="1172"/>
    </location>
</feature>
<organism evidence="3 4">
    <name type="scientific">Plakobranchus ocellatus</name>
    <dbReference type="NCBI Taxonomy" id="259542"/>
    <lineage>
        <taxon>Eukaryota</taxon>
        <taxon>Metazoa</taxon>
        <taxon>Spiralia</taxon>
        <taxon>Lophotrochozoa</taxon>
        <taxon>Mollusca</taxon>
        <taxon>Gastropoda</taxon>
        <taxon>Heterobranchia</taxon>
        <taxon>Euthyneura</taxon>
        <taxon>Panpulmonata</taxon>
        <taxon>Sacoglossa</taxon>
        <taxon>Placobranchoidea</taxon>
        <taxon>Plakobranchidae</taxon>
        <taxon>Plakobranchus</taxon>
    </lineage>
</organism>
<dbReference type="SMART" id="SM00498">
    <property type="entry name" value="FH2"/>
    <property type="match status" value="1"/>
</dbReference>
<comment type="caution">
    <text evidence="3">The sequence shown here is derived from an EMBL/GenBank/DDBJ whole genome shotgun (WGS) entry which is preliminary data.</text>
</comment>
<dbReference type="InterPro" id="IPR042201">
    <property type="entry name" value="FH2_Formin_sf"/>
</dbReference>
<evidence type="ECO:0000259" key="2">
    <source>
        <dbReference type="PROSITE" id="PS51444"/>
    </source>
</evidence>
<dbReference type="PROSITE" id="PS51444">
    <property type="entry name" value="FH2"/>
    <property type="match status" value="1"/>
</dbReference>
<accession>A0AAV3YQG3</accession>
<dbReference type="PANTHER" id="PTHR46345:SF8">
    <property type="entry name" value="FORMIN 3, ISOFORM B"/>
    <property type="match status" value="1"/>
</dbReference>
<dbReference type="SMART" id="SM01140">
    <property type="entry name" value="Drf_GBD"/>
    <property type="match status" value="1"/>
</dbReference>
<sequence length="1241" mass="138405">MKRFFVAPGVDQDVTVSSREMEHQLDDCDPKACVLYSHSPSVQVYFALRNRLEKSSEAWLNEFIFLDGLESLLDSLCHMVGPKFCGFSDAILQIDCLSCIRAVLNSQIGMEALVSSPSSLKKLLKGVDLANTLPKKHIIEILSVVCVYNEHAYRNLLEAMEEHKVFGSAKMVSFVNILQDLLAVETSNKQKSDVVWQILERHVHHIVHATDNISSLSKLEAETMCQVIDIASRDSLGKSGRCSCSQHCEGRRLDSVGNSENTAREIGCQTAQVSSQSERRAVVSLKTSADSGYLGCEEKLSPRNENKEIKDMSNSQNVSPEQIKPSGPGSLVKNELDVDARITNIEKLPPKTKKRQVSVYDNTSPERELLPCKMAVPTKYGYDKYKQLKLNNLNIENGDCGKDLAAVTVSSTTKLLSNANLVLRNIQPPTKPFESQIHNVPASQMLRTLQFQPRPTAFDYNTMVFPSCPMKNLKWIKLEEALVELFPHSLWNNTRKLRLWPDFKKVEELFKETNASNDNTEAPLLSNQTRISLNLFLNRLEEEPTELVKRLLKMDGPPLSLPFIKHLSEILPEHAEIKLLKQYNGNLLELGPAEQFVLHLSDLPDYRVLVTGHLRRAEFAVVAPHLRSVLGSMLDVSRAVLCSEGLQEVLLLVLKLGNFLNHGQFNGYAGGFRLSSLGRLADVKSSESGQNLVHFIVSVVESGDERLLAFLSEIARLEKAASSSPSDIKEEFDKLNTQINSFVRQLAGANTIVREGFDGFLEEVKSEFRELQAQITELKFQSQRLSEFFCESDGFELQSCFNSLLTFFKELRRCRHETRLLQKQKDMAIKQSNMFKQQLARKNNARKFGQKVGANSSAVEVRTLLVEELITELHRGNFHPAVPDTEDLGIHLQKQAGKTTETAGASENLLQSKAVDAAPELPPKNSLEGEARRREGTTTPDRDLDPMELSHISVMGTPMMNRPRSDAYDEELTLAALNPQPRLVTSSVQDLPKGQVASMNEMRAPPVLSIQHPLTRVTSKHTKTHHRSRSDLGESMNGTTKWIRYQQQIRQDFHAPLARPESSMTLATLNLEAVNTRHPLTQSARQIALVPGPTIAMPSCIDGGDDLDPQEFVRGGKKGERKSGTLSNFLTKISKRVLRQKNSTEPGGKGPGGRARDSNSGSEDGHSQDMLDRCNNAGESKGGLRAKSKAGNSMGRVAGMQVLSKKSKSEDKENMVDVNPFDRQKKNPIRLSNRLKGKLSK</sequence>
<dbReference type="EMBL" id="BLXT01001350">
    <property type="protein sequence ID" value="GFN84974.1"/>
    <property type="molecule type" value="Genomic_DNA"/>
</dbReference>
<dbReference type="SUPFAM" id="SSF101447">
    <property type="entry name" value="Formin homology 2 domain (FH2 domain)"/>
    <property type="match status" value="1"/>
</dbReference>
<evidence type="ECO:0000256" key="1">
    <source>
        <dbReference type="SAM" id="MobiDB-lite"/>
    </source>
</evidence>
<evidence type="ECO:0000313" key="4">
    <source>
        <dbReference type="Proteomes" id="UP000735302"/>
    </source>
</evidence>
<dbReference type="InterPro" id="IPR011989">
    <property type="entry name" value="ARM-like"/>
</dbReference>
<proteinExistence type="predicted"/>
<dbReference type="GO" id="GO:0003779">
    <property type="term" value="F:actin binding"/>
    <property type="evidence" value="ECO:0007669"/>
    <property type="project" value="InterPro"/>
</dbReference>
<dbReference type="GO" id="GO:0030036">
    <property type="term" value="P:actin cytoskeleton organization"/>
    <property type="evidence" value="ECO:0007669"/>
    <property type="project" value="InterPro"/>
</dbReference>
<protein>
    <submittedName>
        <fullName evidence="3">Inverted formin-2-like</fullName>
    </submittedName>
</protein>
<feature type="compositionally biased region" description="Basic and acidic residues" evidence="1">
    <location>
        <begin position="296"/>
        <end position="311"/>
    </location>
</feature>
<name>A0AAV3YQG3_9GAST</name>
<dbReference type="InterPro" id="IPR016024">
    <property type="entry name" value="ARM-type_fold"/>
</dbReference>
<dbReference type="InterPro" id="IPR015425">
    <property type="entry name" value="FH2_Formin"/>
</dbReference>
<reference evidence="3 4" key="1">
    <citation type="journal article" date="2021" name="Elife">
        <title>Chloroplast acquisition without the gene transfer in kleptoplastic sea slugs, Plakobranchus ocellatus.</title>
        <authorList>
            <person name="Maeda T."/>
            <person name="Takahashi S."/>
            <person name="Yoshida T."/>
            <person name="Shimamura S."/>
            <person name="Takaki Y."/>
            <person name="Nagai Y."/>
            <person name="Toyoda A."/>
            <person name="Suzuki Y."/>
            <person name="Arimoto A."/>
            <person name="Ishii H."/>
            <person name="Satoh N."/>
            <person name="Nishiyama T."/>
            <person name="Hasebe M."/>
            <person name="Maruyama T."/>
            <person name="Minagawa J."/>
            <person name="Obokata J."/>
            <person name="Shigenobu S."/>
        </authorList>
    </citation>
    <scope>NUCLEOTIDE SEQUENCE [LARGE SCALE GENOMIC DNA]</scope>
</reference>
<feature type="region of interest" description="Disordered" evidence="1">
    <location>
        <begin position="1100"/>
        <end position="1241"/>
    </location>
</feature>
<dbReference type="SUPFAM" id="SSF48371">
    <property type="entry name" value="ARM repeat"/>
    <property type="match status" value="1"/>
</dbReference>